<organism evidence="6 7">
    <name type="scientific">Rhodohalobacter sulfatireducens</name>
    <dbReference type="NCBI Taxonomy" id="2911366"/>
    <lineage>
        <taxon>Bacteria</taxon>
        <taxon>Pseudomonadati</taxon>
        <taxon>Balneolota</taxon>
        <taxon>Balneolia</taxon>
        <taxon>Balneolales</taxon>
        <taxon>Balneolaceae</taxon>
        <taxon>Rhodohalobacter</taxon>
    </lineage>
</organism>
<comment type="caution">
    <text evidence="6">The sequence shown here is derived from an EMBL/GenBank/DDBJ whole genome shotgun (WGS) entry which is preliminary data.</text>
</comment>
<dbReference type="EMBL" id="JAKLWS010000012">
    <property type="protein sequence ID" value="MCG2589083.1"/>
    <property type="molecule type" value="Genomic_DNA"/>
</dbReference>
<evidence type="ECO:0000256" key="4">
    <source>
        <dbReference type="ARBA" id="ARBA00023136"/>
    </source>
</evidence>
<proteinExistence type="predicted"/>
<reference evidence="6" key="1">
    <citation type="submission" date="2022-01" db="EMBL/GenBank/DDBJ databases">
        <authorList>
            <person name="Wang Y."/>
        </authorList>
    </citation>
    <scope>NUCLEOTIDE SEQUENCE</scope>
    <source>
        <strain evidence="6">WB101</strain>
    </source>
</reference>
<evidence type="ECO:0000256" key="5">
    <source>
        <dbReference type="SAM" id="Phobius"/>
    </source>
</evidence>
<keyword evidence="2 5" id="KW-0812">Transmembrane</keyword>
<dbReference type="RefSeq" id="WP_255727739.1">
    <property type="nucleotide sequence ID" value="NZ_JAKLWS010000012.1"/>
</dbReference>
<feature type="transmembrane region" description="Helical" evidence="5">
    <location>
        <begin position="6"/>
        <end position="24"/>
    </location>
</feature>
<evidence type="ECO:0000256" key="2">
    <source>
        <dbReference type="ARBA" id="ARBA00022692"/>
    </source>
</evidence>
<accession>A0ABS9KDZ6</accession>
<sequence length="120" mass="13427">MSNSTIFLSIIIALFFAVYGIQCLRSPFMIKEFVRYGMNDSLRKLTGITQLLGACGLVAGLYISIIGFFAAAGLSFMMLIAFITRLKIRDSLNQALPSFFFMTVNGYLAIRYLMLLLNDL</sequence>
<evidence type="ECO:0000313" key="6">
    <source>
        <dbReference type="EMBL" id="MCG2589083.1"/>
    </source>
</evidence>
<evidence type="ECO:0000313" key="7">
    <source>
        <dbReference type="Proteomes" id="UP001165366"/>
    </source>
</evidence>
<protein>
    <submittedName>
        <fullName evidence="6">DoxX family protein</fullName>
    </submittedName>
</protein>
<name>A0ABS9KDZ6_9BACT</name>
<feature type="transmembrane region" description="Helical" evidence="5">
    <location>
        <begin position="69"/>
        <end position="86"/>
    </location>
</feature>
<dbReference type="InterPro" id="IPR032808">
    <property type="entry name" value="DoxX"/>
</dbReference>
<dbReference type="Proteomes" id="UP001165366">
    <property type="component" value="Unassembled WGS sequence"/>
</dbReference>
<keyword evidence="4 5" id="KW-0472">Membrane</keyword>
<comment type="subcellular location">
    <subcellularLocation>
        <location evidence="1">Membrane</location>
        <topology evidence="1">Multi-pass membrane protein</topology>
    </subcellularLocation>
</comment>
<keyword evidence="3 5" id="KW-1133">Transmembrane helix</keyword>
<evidence type="ECO:0000256" key="1">
    <source>
        <dbReference type="ARBA" id="ARBA00004141"/>
    </source>
</evidence>
<reference evidence="6" key="2">
    <citation type="submission" date="2024-05" db="EMBL/GenBank/DDBJ databases">
        <title>Rhodohalobacter halophilus gen. nov., sp. nov., a moderately halophilic member of the family Balneolaceae.</title>
        <authorList>
            <person name="Xia J."/>
        </authorList>
    </citation>
    <scope>NUCLEOTIDE SEQUENCE</scope>
    <source>
        <strain evidence="6">WB101</strain>
    </source>
</reference>
<dbReference type="Pfam" id="PF13564">
    <property type="entry name" value="DoxX_2"/>
    <property type="match status" value="1"/>
</dbReference>
<feature type="transmembrane region" description="Helical" evidence="5">
    <location>
        <begin position="98"/>
        <end position="117"/>
    </location>
</feature>
<keyword evidence="7" id="KW-1185">Reference proteome</keyword>
<evidence type="ECO:0000256" key="3">
    <source>
        <dbReference type="ARBA" id="ARBA00022989"/>
    </source>
</evidence>
<gene>
    <name evidence="6" type="ORF">L6773_10925</name>
</gene>